<name>A0A409WTN4_PSICY</name>
<keyword evidence="2" id="KW-1185">Reference proteome</keyword>
<organism evidence="1 2">
    <name type="scientific">Psilocybe cyanescens</name>
    <dbReference type="NCBI Taxonomy" id="93625"/>
    <lineage>
        <taxon>Eukaryota</taxon>
        <taxon>Fungi</taxon>
        <taxon>Dikarya</taxon>
        <taxon>Basidiomycota</taxon>
        <taxon>Agaricomycotina</taxon>
        <taxon>Agaricomycetes</taxon>
        <taxon>Agaricomycetidae</taxon>
        <taxon>Agaricales</taxon>
        <taxon>Agaricineae</taxon>
        <taxon>Strophariaceae</taxon>
        <taxon>Psilocybe</taxon>
    </lineage>
</organism>
<sequence length="241" mass="25851">MDAFINAYSRITLPINGASPVVPSAAEGPGSYFAYTYPKVTARINFSPISRPPPAVPKVGMRINWDLRRVASGPSAAVTAPMAGPSTTNTSVTHISVTVARPSNAAPANMPTVGPSSAPAGPSRVVMIPKPVGEPGHPGSGGFNLEDILQNTYQWTKKDVESLLAHIQKEATRTLRANASYRSQNQMLINNICDKAMDADHWPVLANYDNCWPVRSALKLILKYKSEASRRVEGKKVAACI</sequence>
<proteinExistence type="predicted"/>
<evidence type="ECO:0000313" key="1">
    <source>
        <dbReference type="EMBL" id="PPQ81836.1"/>
    </source>
</evidence>
<dbReference type="EMBL" id="NHYD01003207">
    <property type="protein sequence ID" value="PPQ81836.1"/>
    <property type="molecule type" value="Genomic_DNA"/>
</dbReference>
<reference evidence="1 2" key="1">
    <citation type="journal article" date="2018" name="Evol. Lett.">
        <title>Horizontal gene cluster transfer increased hallucinogenic mushroom diversity.</title>
        <authorList>
            <person name="Reynolds H.T."/>
            <person name="Vijayakumar V."/>
            <person name="Gluck-Thaler E."/>
            <person name="Korotkin H.B."/>
            <person name="Matheny P.B."/>
            <person name="Slot J.C."/>
        </authorList>
    </citation>
    <scope>NUCLEOTIDE SEQUENCE [LARGE SCALE GENOMIC DNA]</scope>
    <source>
        <strain evidence="1 2">2631</strain>
    </source>
</reference>
<dbReference type="AlphaFoldDB" id="A0A409WTN4"/>
<comment type="caution">
    <text evidence="1">The sequence shown here is derived from an EMBL/GenBank/DDBJ whole genome shotgun (WGS) entry which is preliminary data.</text>
</comment>
<evidence type="ECO:0000313" key="2">
    <source>
        <dbReference type="Proteomes" id="UP000283269"/>
    </source>
</evidence>
<protein>
    <submittedName>
        <fullName evidence="1">Uncharacterized protein</fullName>
    </submittedName>
</protein>
<dbReference type="OrthoDB" id="2686745at2759"/>
<dbReference type="STRING" id="93625.A0A409WTN4"/>
<dbReference type="Proteomes" id="UP000283269">
    <property type="component" value="Unassembled WGS sequence"/>
</dbReference>
<gene>
    <name evidence="1" type="ORF">CVT25_013476</name>
</gene>
<dbReference type="InParanoid" id="A0A409WTN4"/>
<accession>A0A409WTN4</accession>